<proteinExistence type="predicted"/>
<dbReference type="AlphaFoldDB" id="A0A7F5RFY3"/>
<dbReference type="Proteomes" id="UP000192223">
    <property type="component" value="Unplaced"/>
</dbReference>
<keyword evidence="2" id="KW-1185">Reference proteome</keyword>
<evidence type="ECO:0000256" key="1">
    <source>
        <dbReference type="SAM" id="SignalP"/>
    </source>
</evidence>
<accession>A0A7F5RFY3</accession>
<protein>
    <submittedName>
        <fullName evidence="3">Uncharacterized protein LOC108740143</fullName>
    </submittedName>
</protein>
<feature type="chain" id="PRO_5028851218" evidence="1">
    <location>
        <begin position="21"/>
        <end position="150"/>
    </location>
</feature>
<organism evidence="2 3">
    <name type="scientific">Agrilus planipennis</name>
    <name type="common">Emerald ash borer</name>
    <name type="synonym">Agrilus marcopoli</name>
    <dbReference type="NCBI Taxonomy" id="224129"/>
    <lineage>
        <taxon>Eukaryota</taxon>
        <taxon>Metazoa</taxon>
        <taxon>Ecdysozoa</taxon>
        <taxon>Arthropoda</taxon>
        <taxon>Hexapoda</taxon>
        <taxon>Insecta</taxon>
        <taxon>Pterygota</taxon>
        <taxon>Neoptera</taxon>
        <taxon>Endopterygota</taxon>
        <taxon>Coleoptera</taxon>
        <taxon>Polyphaga</taxon>
        <taxon>Elateriformia</taxon>
        <taxon>Buprestoidea</taxon>
        <taxon>Buprestidae</taxon>
        <taxon>Agrilinae</taxon>
        <taxon>Agrilus</taxon>
    </lineage>
</organism>
<dbReference type="GeneID" id="108740143"/>
<evidence type="ECO:0000313" key="2">
    <source>
        <dbReference type="Proteomes" id="UP000192223"/>
    </source>
</evidence>
<sequence length="150" mass="16568">MKVVFFTGFLICLNLAFTDAAIDNERIQQLQRLLQRFDPFTVRNVSLVLSDDISVSLNSAVVAYFSNFDLPQDDEVGNNINATIFIPSVSYNVDQLSISSQKLGIDYAIPSFRAVVGGVSLAVSHSFSHNPLKMETFLMLAQITELSVSN</sequence>
<dbReference type="RefSeq" id="XP_025834896.1">
    <property type="nucleotide sequence ID" value="XM_025979111.1"/>
</dbReference>
<dbReference type="KEGG" id="apln:108740143"/>
<evidence type="ECO:0000313" key="3">
    <source>
        <dbReference type="RefSeq" id="XP_025834896.1"/>
    </source>
</evidence>
<reference evidence="3" key="1">
    <citation type="submission" date="2025-08" db="UniProtKB">
        <authorList>
            <consortium name="RefSeq"/>
        </authorList>
    </citation>
    <scope>IDENTIFICATION</scope>
    <source>
        <tissue evidence="3">Entire body</tissue>
    </source>
</reference>
<gene>
    <name evidence="3" type="primary">LOC108740143</name>
</gene>
<feature type="signal peptide" evidence="1">
    <location>
        <begin position="1"/>
        <end position="20"/>
    </location>
</feature>
<dbReference type="InParanoid" id="A0A7F5RFY3"/>
<keyword evidence="1" id="KW-0732">Signal</keyword>
<name>A0A7F5RFY3_AGRPL</name>